<dbReference type="CDD" id="cd05234">
    <property type="entry name" value="UDP_G4E_2_SDR_e"/>
    <property type="match status" value="1"/>
</dbReference>
<evidence type="ECO:0000313" key="4">
    <source>
        <dbReference type="Proteomes" id="UP000001017"/>
    </source>
</evidence>
<dbReference type="Gene3D" id="3.90.25.10">
    <property type="entry name" value="UDP-galactose 4-epimerase, domain 1"/>
    <property type="match status" value="1"/>
</dbReference>
<reference evidence="3 4" key="2">
    <citation type="journal article" date="2000" name="Proc. Natl. Acad. Sci. U.S.A.">
        <title>Archaeal adaptation to higher temperatures revealed by genomic sequence of Thermoplasma volcanium.</title>
        <authorList>
            <person name="Kawashima T."/>
            <person name="Amano N."/>
            <person name="Koike H."/>
            <person name="Makino S."/>
            <person name="Higuchi S."/>
            <person name="Kawashima-Ohya Y."/>
            <person name="Watanabe K."/>
            <person name="Yamazaki M."/>
            <person name="Kanehori K."/>
            <person name="Kawamoto T."/>
            <person name="Nunoshiba T."/>
            <person name="Yamamoto Y."/>
            <person name="Aramaki H."/>
            <person name="Makino K."/>
            <person name="Suzuki M."/>
        </authorList>
    </citation>
    <scope>NUCLEOTIDE SEQUENCE [LARGE SCALE GENOMIC DNA]</scope>
    <source>
        <strain evidence="4">ATCC 51530 / DSM 4299 / JCM 9571 / NBRC 15438 / GSS1</strain>
    </source>
</reference>
<dbReference type="HOGENOM" id="CLU_007383_1_7_2"/>
<dbReference type="PANTHER" id="PTHR43000">
    <property type="entry name" value="DTDP-D-GLUCOSE 4,6-DEHYDRATASE-RELATED"/>
    <property type="match status" value="1"/>
</dbReference>
<evidence type="ECO:0000313" key="3">
    <source>
        <dbReference type="EMBL" id="BAB59200.1"/>
    </source>
</evidence>
<feature type="domain" description="NAD-dependent epimerase/dehydratase" evidence="2">
    <location>
        <begin position="6"/>
        <end position="235"/>
    </location>
</feature>
<proteinExistence type="inferred from homology"/>
<keyword evidence="4" id="KW-1185">Reference proteome</keyword>
<dbReference type="InterPro" id="IPR036291">
    <property type="entry name" value="NAD(P)-bd_dom_sf"/>
</dbReference>
<dbReference type="Pfam" id="PF01370">
    <property type="entry name" value="Epimerase"/>
    <property type="match status" value="1"/>
</dbReference>
<organism evidence="3 4">
    <name type="scientific">Thermoplasma volcanium (strain ATCC 51530 / DSM 4299 / JCM 9571 / NBRC 15438 / GSS1)</name>
    <dbReference type="NCBI Taxonomy" id="273116"/>
    <lineage>
        <taxon>Archaea</taxon>
        <taxon>Methanobacteriati</taxon>
        <taxon>Thermoplasmatota</taxon>
        <taxon>Thermoplasmata</taxon>
        <taxon>Thermoplasmatales</taxon>
        <taxon>Thermoplasmataceae</taxon>
        <taxon>Thermoplasma</taxon>
    </lineage>
</organism>
<dbReference type="OrthoDB" id="4907at2157"/>
<name>Q97CP3_THEVO</name>
<dbReference type="PhylomeDB" id="Q97CP3"/>
<evidence type="ECO:0000256" key="1">
    <source>
        <dbReference type="ARBA" id="ARBA00007637"/>
    </source>
</evidence>
<dbReference type="eggNOG" id="arCOG01369">
    <property type="taxonomic scope" value="Archaea"/>
</dbReference>
<reference evidence="3 4" key="1">
    <citation type="journal article" date="1999" name="Proc. Jpn. Acad.">
        <title>Determination of the complete genomic DNA sequence of Thermoplasma volvanium GSS1.</title>
        <authorList>
            <person name="Kawashima T."/>
            <person name="Yamamoto Y."/>
            <person name="Aramaki H."/>
            <person name="Nunoshiba T."/>
            <person name="Kawamoto T."/>
            <person name="Watanabe K."/>
            <person name="Yamazaki M."/>
            <person name="Kanehori K."/>
            <person name="Amano N."/>
            <person name="Ohya Y."/>
            <person name="Makino K."/>
            <person name="Suzuki M."/>
        </authorList>
    </citation>
    <scope>NUCLEOTIDE SEQUENCE [LARGE SCALE GENOMIC DNA]</scope>
    <source>
        <strain evidence="4">ATCC 51530 / DSM 4299 / JCM 9571 / NBRC 15438 / GSS1</strain>
    </source>
</reference>
<dbReference type="PaxDb" id="273116-14324272"/>
<dbReference type="KEGG" id="tvo:TVG0060866"/>
<dbReference type="SUPFAM" id="SSF51735">
    <property type="entry name" value="NAD(P)-binding Rossmann-fold domains"/>
    <property type="match status" value="1"/>
</dbReference>
<accession>Q97CP3</accession>
<evidence type="ECO:0000259" key="2">
    <source>
        <dbReference type="Pfam" id="PF01370"/>
    </source>
</evidence>
<protein>
    <submittedName>
        <fullName evidence="3">NDP-sugar epimerase</fullName>
    </submittedName>
</protein>
<dbReference type="AlphaFoldDB" id="Q97CP3"/>
<dbReference type="Proteomes" id="UP000001017">
    <property type="component" value="Chromosome"/>
</dbReference>
<comment type="similarity">
    <text evidence="1">Belongs to the NAD(P)-dependent epimerase/dehydratase family.</text>
</comment>
<dbReference type="RefSeq" id="WP_010916315.1">
    <property type="nucleotide sequence ID" value="NC_002689.2"/>
</dbReference>
<dbReference type="EMBL" id="BA000011">
    <property type="protein sequence ID" value="BAB59200.1"/>
    <property type="molecule type" value="Genomic_DNA"/>
</dbReference>
<sequence>MENKRILITGGAGFIGSNMVEHLLPKNEVTVIDNLSITDDRYIKKFYDNPNFKFIKKDILNGIDGYHYDIVVHLAADSDVRNGSSNPALDMKVNVEGTISVLEMMRKSDIKDILFASSSTVYGEAKVIPTPENYGPLLPISSYGASKLAAEAFISAYASYYGFNALLFRFANVVGKNSTHGVIFDFINKLKNNKKELEVLGDGTQAKSYIHVEDLIGSMIYVYEHVKGVEPFNLGNDDVTSVDKIAKFVLEAMGLKDTAIVHRGGYNGRGWPGDVKYAMMDIAKLKKTGWKNKYSSDEAVKKSINEVMNQIL</sequence>
<dbReference type="Gene3D" id="3.40.50.720">
    <property type="entry name" value="NAD(P)-binding Rossmann-like Domain"/>
    <property type="match status" value="1"/>
</dbReference>
<gene>
    <name evidence="3" type="ORF">TVG0060866</name>
</gene>
<dbReference type="GeneID" id="1441545"/>
<dbReference type="STRING" id="273116.gene:9380823"/>
<dbReference type="InterPro" id="IPR001509">
    <property type="entry name" value="Epimerase_deHydtase"/>
</dbReference>